<evidence type="ECO:0000313" key="7">
    <source>
        <dbReference type="Proteomes" id="UP001429745"/>
    </source>
</evidence>
<reference evidence="6 7" key="1">
    <citation type="submission" date="2020-04" db="EMBL/GenBank/DDBJ databases">
        <title>CFH 90308 Microbacterium sp.</title>
        <authorList>
            <person name="Nie G."/>
            <person name="Ming H."/>
            <person name="Xia T."/>
        </authorList>
    </citation>
    <scope>NUCLEOTIDE SEQUENCE [LARGE SCALE GENOMIC DNA]</scope>
    <source>
        <strain evidence="6 7">CFH 90308</strain>
    </source>
</reference>
<feature type="domain" description="HTH merR-type" evidence="5">
    <location>
        <begin position="1"/>
        <end position="52"/>
    </location>
</feature>
<sequence length="128" mass="14047">MYSLTELCRRTGISARTLRHYERLGLLSPTATTEHGRRFYGGRELEVIAELQMLGILGHALSRRPAVGHLDEVCRQLQRHLDAMEQSVAAIRAEISRLARPGEGCLGDEVLLGVIRALVTGTASARTA</sequence>
<evidence type="ECO:0000256" key="3">
    <source>
        <dbReference type="ARBA" id="ARBA00023125"/>
    </source>
</evidence>
<keyword evidence="2" id="KW-0805">Transcription regulation</keyword>
<evidence type="ECO:0000256" key="2">
    <source>
        <dbReference type="ARBA" id="ARBA00023015"/>
    </source>
</evidence>
<proteinExistence type="predicted"/>
<keyword evidence="3" id="KW-0238">DNA-binding</keyword>
<evidence type="ECO:0000256" key="1">
    <source>
        <dbReference type="ARBA" id="ARBA00022491"/>
    </source>
</evidence>
<dbReference type="SMART" id="SM00422">
    <property type="entry name" value="HTH_MERR"/>
    <property type="match status" value="1"/>
</dbReference>
<name>A0ABX1KDR7_9MICO</name>
<keyword evidence="4" id="KW-0804">Transcription</keyword>
<dbReference type="PANTHER" id="PTHR30204:SF69">
    <property type="entry name" value="MERR-FAMILY TRANSCRIPTIONAL REGULATOR"/>
    <property type="match status" value="1"/>
</dbReference>
<dbReference type="Proteomes" id="UP001429745">
    <property type="component" value="Unassembled WGS sequence"/>
</dbReference>
<dbReference type="Gene3D" id="1.10.1660.10">
    <property type="match status" value="1"/>
</dbReference>
<dbReference type="RefSeq" id="WP_168913613.1">
    <property type="nucleotide sequence ID" value="NZ_JABACI010000004.1"/>
</dbReference>
<dbReference type="InterPro" id="IPR009061">
    <property type="entry name" value="DNA-bd_dom_put_sf"/>
</dbReference>
<evidence type="ECO:0000256" key="4">
    <source>
        <dbReference type="ARBA" id="ARBA00023163"/>
    </source>
</evidence>
<organism evidence="6 7">
    <name type="scientific">Microbacterium salsuginis</name>
    <dbReference type="NCBI Taxonomy" id="2722803"/>
    <lineage>
        <taxon>Bacteria</taxon>
        <taxon>Bacillati</taxon>
        <taxon>Actinomycetota</taxon>
        <taxon>Actinomycetes</taxon>
        <taxon>Micrococcales</taxon>
        <taxon>Microbacteriaceae</taxon>
        <taxon>Microbacterium</taxon>
    </lineage>
</organism>
<dbReference type="InterPro" id="IPR047057">
    <property type="entry name" value="MerR_fam"/>
</dbReference>
<gene>
    <name evidence="6" type="ORF">HF576_15150</name>
</gene>
<keyword evidence="1" id="KW-0678">Repressor</keyword>
<accession>A0ABX1KDR7</accession>
<dbReference type="InterPro" id="IPR000551">
    <property type="entry name" value="MerR-type_HTH_dom"/>
</dbReference>
<dbReference type="PROSITE" id="PS50937">
    <property type="entry name" value="HTH_MERR_2"/>
    <property type="match status" value="1"/>
</dbReference>
<protein>
    <submittedName>
        <fullName evidence="6">MerR family transcriptional regulator</fullName>
    </submittedName>
</protein>
<dbReference type="PANTHER" id="PTHR30204">
    <property type="entry name" value="REDOX-CYCLING DRUG-SENSING TRANSCRIPTIONAL ACTIVATOR SOXR"/>
    <property type="match status" value="1"/>
</dbReference>
<comment type="caution">
    <text evidence="6">The sequence shown here is derived from an EMBL/GenBank/DDBJ whole genome shotgun (WGS) entry which is preliminary data.</text>
</comment>
<dbReference type="Pfam" id="PF00376">
    <property type="entry name" value="MerR"/>
    <property type="match status" value="1"/>
</dbReference>
<dbReference type="EMBL" id="JABACI010000004">
    <property type="protein sequence ID" value="NLP85183.1"/>
    <property type="molecule type" value="Genomic_DNA"/>
</dbReference>
<keyword evidence="7" id="KW-1185">Reference proteome</keyword>
<evidence type="ECO:0000259" key="5">
    <source>
        <dbReference type="PROSITE" id="PS50937"/>
    </source>
</evidence>
<evidence type="ECO:0000313" key="6">
    <source>
        <dbReference type="EMBL" id="NLP85183.1"/>
    </source>
</evidence>
<dbReference type="SUPFAM" id="SSF46955">
    <property type="entry name" value="Putative DNA-binding domain"/>
    <property type="match status" value="1"/>
</dbReference>